<evidence type="ECO:0000313" key="7">
    <source>
        <dbReference type="EMBL" id="ALU84939.1"/>
    </source>
</evidence>
<dbReference type="InterPro" id="IPR002588">
    <property type="entry name" value="Alphavirus-like_MT_dom"/>
</dbReference>
<evidence type="ECO:0000259" key="5">
    <source>
        <dbReference type="PROSITE" id="PS51657"/>
    </source>
</evidence>
<dbReference type="GO" id="GO:0005524">
    <property type="term" value="F:ATP binding"/>
    <property type="evidence" value="ECO:0007669"/>
    <property type="project" value="UniProtKB-KW"/>
</dbReference>
<keyword evidence="3" id="KW-0378">Hydrolase</keyword>
<organism evidence="7">
    <name type="scientific">Hibiscus latent Fort Pierce virus</name>
    <dbReference type="NCBI Taxonomy" id="233051"/>
    <lineage>
        <taxon>Viruses</taxon>
        <taxon>Riboviria</taxon>
        <taxon>Orthornavirae</taxon>
        <taxon>Kitrinoviricota</taxon>
        <taxon>Alsuviricetes</taxon>
        <taxon>Martellivirales</taxon>
        <taxon>Virgaviridae</taxon>
        <taxon>Tobamovirus</taxon>
        <taxon>Tobamovirus fortpiercense</taxon>
    </lineage>
</organism>
<evidence type="ECO:0000256" key="1">
    <source>
        <dbReference type="ARBA" id="ARBA00022679"/>
    </source>
</evidence>
<dbReference type="PROSITE" id="PS51743">
    <property type="entry name" value="ALPHAVIRUS_MT"/>
    <property type="match status" value="1"/>
</dbReference>
<dbReference type="GO" id="GO:0016787">
    <property type="term" value="F:hydrolase activity"/>
    <property type="evidence" value="ECO:0007669"/>
    <property type="project" value="UniProtKB-KW"/>
</dbReference>
<proteinExistence type="predicted"/>
<dbReference type="InterPro" id="IPR027351">
    <property type="entry name" value="(+)RNA_virus_helicase_core_dom"/>
</dbReference>
<evidence type="ECO:0000259" key="6">
    <source>
        <dbReference type="PROSITE" id="PS51743"/>
    </source>
</evidence>
<dbReference type="PROSITE" id="PS51657">
    <property type="entry name" value="PSRV_HELICASE"/>
    <property type="match status" value="1"/>
</dbReference>
<protein>
    <submittedName>
        <fullName evidence="7">128kDa replicase</fullName>
    </submittedName>
</protein>
<keyword evidence="2" id="KW-0547">Nucleotide-binding</keyword>
<evidence type="ECO:0000256" key="2">
    <source>
        <dbReference type="ARBA" id="ARBA00022741"/>
    </source>
</evidence>
<evidence type="ECO:0000256" key="3">
    <source>
        <dbReference type="ARBA" id="ARBA00022801"/>
    </source>
</evidence>
<keyword evidence="1" id="KW-0808">Transferase</keyword>
<dbReference type="Gene3D" id="3.40.50.300">
    <property type="entry name" value="P-loop containing nucleotide triphosphate hydrolases"/>
    <property type="match status" value="2"/>
</dbReference>
<dbReference type="GO" id="GO:0008174">
    <property type="term" value="F:mRNA methyltransferase activity"/>
    <property type="evidence" value="ECO:0007669"/>
    <property type="project" value="UniProtKB-UniRule"/>
</dbReference>
<dbReference type="Pfam" id="PF01660">
    <property type="entry name" value="Vmethyltransf"/>
    <property type="match status" value="1"/>
</dbReference>
<dbReference type="SUPFAM" id="SSF52540">
    <property type="entry name" value="P-loop containing nucleoside triphosphate hydrolases"/>
    <property type="match status" value="1"/>
</dbReference>
<accession>A0A1C8ESG9</accession>
<name>A0A1C8ESG9_9VIRU</name>
<dbReference type="EMBL" id="KP828049">
    <property type="protein sequence ID" value="ALU84939.1"/>
    <property type="molecule type" value="Genomic_RNA"/>
</dbReference>
<dbReference type="GO" id="GO:0016556">
    <property type="term" value="P:mRNA modification"/>
    <property type="evidence" value="ECO:0007669"/>
    <property type="project" value="InterPro"/>
</dbReference>
<sequence length="1138" mass="128518">MTTSTTDIKQQITNVRDDAAHGAASLIKGLATRRVYDEAVNTLTLLDKRPKFSFSNLVSTENAKMVTEAYPEFNISFVGNRNTVHSLAGGLRKLEMEYLMTLVPYGSATFDIGGNYAQHLLKGRAYVHCCNPCLDFRDIARNESYKDTVDSYLKRFTTPDCGWFSGAVRAITARPLPSFQKEAFERYRQVPSDVTCSQPFQDCAMRTPPNQDCFAISVHSLYDIPVDELGCALLKKNVKILYAALHFSEDLLLGATDAPLGNIGARFYRNGDEVTFGFDGESTLLYTHSFKNICGYITRSFFYAGAKYAYMKEFMVKRVDTVFCKFVRIDTQCLYKSVFHTQIDSDAVLEGMDSAFTARRQAAMLNAARPLFKDKAAFSVWFPNAIGKVLIPIFRGTTCLGAKIKMEKRLVDEDFVYTILNHIRTYTGKQLSYENVLSFVESIRSRVVINGANVRSEWNIPKSDIQDIAMSLFLITKLRTLQDSAVLNHFDIKKKGFFDCVRETIMEVTGSIFEPLTQICIDHGWFKIKEDKLKIEVPDTSRTFMSYMQTEFSESKAIESLDLWEYLDQSNQLYTHVSKLMERYNLPDFDVEKFKDLCAHLKVGPEVITAVIEAVMDKSLGFTVVGGKAEHQFTDEMKAAVAVSADYGQHCTDKKQVASAACKNEVTKPLKKQWVEKTTAALPLQATTEKTQHFHFNDEDESISVENLHLKRADTFKASKACMLYTGTVREQQMKNFLDYLSASICATISNIEKVLSDYWVSGTQTYQTYGLWDCKKKKWVLQPPTAGHSWGIASIKGEHFIVMLSFNENVEPICDSSWDMVCVSNDTKLFSAMKILENLTPLPVKESNAKITLVDGVPGCGKTAEILAKANFKKDLILTQGKQAAQMIRKRANAIDCTKPANTSNVRTVDSFLMNPKPFTYDTLWIDEGLMLHTGMVNYCVLLSHCTKCFIYGDTQQIPFINRVMNFDYPGHLRTIVVDDTEKRRITSRCPLDVTFYLTQRYKGPVMSTSSVTRSVETKFVAGPARFEPRATPLPGKIVTFTQADKETLKKKGYNDVHTVHEIQGETFNEVSLVRLTATPLNIISPESPHVLVGLSRHTNRLTYYTVVHDCITYSISELSRLSDYIFDIYSVEGQKA</sequence>
<dbReference type="GO" id="GO:0003723">
    <property type="term" value="F:RNA binding"/>
    <property type="evidence" value="ECO:0007669"/>
    <property type="project" value="InterPro"/>
</dbReference>
<feature type="domain" description="(+)RNA virus helicase C-terminal" evidence="5">
    <location>
        <begin position="825"/>
        <end position="1138"/>
    </location>
</feature>
<dbReference type="Pfam" id="PF01443">
    <property type="entry name" value="Viral_helicase1"/>
    <property type="match status" value="1"/>
</dbReference>
<dbReference type="GO" id="GO:0006396">
    <property type="term" value="P:RNA processing"/>
    <property type="evidence" value="ECO:0007669"/>
    <property type="project" value="InterPro"/>
</dbReference>
<dbReference type="InterPro" id="IPR027417">
    <property type="entry name" value="P-loop_NTPase"/>
</dbReference>
<feature type="domain" description="Alphavirus-like MT" evidence="6">
    <location>
        <begin position="76"/>
        <end position="297"/>
    </location>
</feature>
<evidence type="ECO:0000256" key="4">
    <source>
        <dbReference type="ARBA" id="ARBA00022840"/>
    </source>
</evidence>
<keyword evidence="4" id="KW-0067">ATP-binding</keyword>
<reference evidence="7" key="1">
    <citation type="journal article" date="2016" name="Virus Genes">
        <title>Hibiscus latent Fort Pierce virus in Brazil and synthesis of its biologically active full-length cDNA clone.</title>
        <authorList>
            <person name="Gao R."/>
            <person name="Niu S."/>
            <person name="Dai W."/>
            <person name="Kitajima E."/>
            <person name="Wong S.M."/>
        </authorList>
    </citation>
    <scope>NUCLEOTIDE SEQUENCE</scope>
    <source>
        <strain evidence="7">HLFPV-BR</strain>
    </source>
</reference>
<dbReference type="Gene3D" id="3.30.450.420">
    <property type="match status" value="1"/>
</dbReference>